<evidence type="ECO:0000256" key="2">
    <source>
        <dbReference type="SAM" id="SignalP"/>
    </source>
</evidence>
<dbReference type="EMBL" id="JBHRWK010000085">
    <property type="protein sequence ID" value="MFC3455277.1"/>
    <property type="molecule type" value="Genomic_DNA"/>
</dbReference>
<gene>
    <name evidence="3" type="ORF">ACFOSH_38075</name>
</gene>
<name>A0ABV7P9Y9_9PSEU</name>
<sequence length="213" mass="21255">MTRRLVVSLGFFAAGAIVMSGCAGKGPEDGKMPSSENPPGSSAAPGLPYAGAPKVTAPLPATVLSGKPCSDALTADQVKTLLGSPVDTEPGETPNFGPDCGWTNPERGSQVGVAYATIPRFGLSGVYQNTKPKAAVWKPLADIQGFPAVGHAGQTGQTPPADFCAVTVGIADDLAVDVSVSLGRAKIGAIEPCDAAVQAANAVVTTLKAKAGA</sequence>
<proteinExistence type="predicted"/>
<feature type="region of interest" description="Disordered" evidence="1">
    <location>
        <begin position="25"/>
        <end position="49"/>
    </location>
</feature>
<keyword evidence="2" id="KW-0732">Signal</keyword>
<evidence type="ECO:0000313" key="4">
    <source>
        <dbReference type="Proteomes" id="UP001595645"/>
    </source>
</evidence>
<dbReference type="Proteomes" id="UP001595645">
    <property type="component" value="Unassembled WGS sequence"/>
</dbReference>
<evidence type="ECO:0000256" key="1">
    <source>
        <dbReference type="SAM" id="MobiDB-lite"/>
    </source>
</evidence>
<dbReference type="InterPro" id="IPR024520">
    <property type="entry name" value="DUF3558"/>
</dbReference>
<reference evidence="4" key="1">
    <citation type="journal article" date="2019" name="Int. J. Syst. Evol. Microbiol.">
        <title>The Global Catalogue of Microorganisms (GCM) 10K type strain sequencing project: providing services to taxonomists for standard genome sequencing and annotation.</title>
        <authorList>
            <consortium name="The Broad Institute Genomics Platform"/>
            <consortium name="The Broad Institute Genome Sequencing Center for Infectious Disease"/>
            <person name="Wu L."/>
            <person name="Ma J."/>
        </authorList>
    </citation>
    <scope>NUCLEOTIDE SEQUENCE [LARGE SCALE GENOMIC DNA]</scope>
    <source>
        <strain evidence="4">CGMCC 4.7676</strain>
    </source>
</reference>
<dbReference type="Pfam" id="PF12079">
    <property type="entry name" value="DUF3558"/>
    <property type="match status" value="1"/>
</dbReference>
<evidence type="ECO:0000313" key="3">
    <source>
        <dbReference type="EMBL" id="MFC3455277.1"/>
    </source>
</evidence>
<organism evidence="3 4">
    <name type="scientific">Amycolatopsis speibonae</name>
    <dbReference type="NCBI Taxonomy" id="1450224"/>
    <lineage>
        <taxon>Bacteria</taxon>
        <taxon>Bacillati</taxon>
        <taxon>Actinomycetota</taxon>
        <taxon>Actinomycetes</taxon>
        <taxon>Pseudonocardiales</taxon>
        <taxon>Pseudonocardiaceae</taxon>
        <taxon>Amycolatopsis</taxon>
    </lineage>
</organism>
<feature type="chain" id="PRO_5045180172" evidence="2">
    <location>
        <begin position="24"/>
        <end position="213"/>
    </location>
</feature>
<accession>A0ABV7P9Y9</accession>
<dbReference type="RefSeq" id="WP_378245563.1">
    <property type="nucleotide sequence ID" value="NZ_JBHRWK010000085.1"/>
</dbReference>
<keyword evidence="4" id="KW-1185">Reference proteome</keyword>
<protein>
    <submittedName>
        <fullName evidence="3">DUF3558 domain-containing protein</fullName>
    </submittedName>
</protein>
<dbReference type="PROSITE" id="PS51257">
    <property type="entry name" value="PROKAR_LIPOPROTEIN"/>
    <property type="match status" value="1"/>
</dbReference>
<comment type="caution">
    <text evidence="3">The sequence shown here is derived from an EMBL/GenBank/DDBJ whole genome shotgun (WGS) entry which is preliminary data.</text>
</comment>
<feature type="signal peptide" evidence="2">
    <location>
        <begin position="1"/>
        <end position="23"/>
    </location>
</feature>